<gene>
    <name evidence="7" type="ORF">KUTeg_006160</name>
</gene>
<comment type="caution">
    <text evidence="7">The sequence shown here is derived from an EMBL/GenBank/DDBJ whole genome shotgun (WGS) entry which is preliminary data.</text>
</comment>
<accession>A0ABQ9FFQ1</accession>
<keyword evidence="2" id="KW-0813">Transport</keyword>
<dbReference type="PANTHER" id="PTHR11616:SF240">
    <property type="entry name" value="BLOATED TUBULES, ISOFORM B-RELATED"/>
    <property type="match status" value="1"/>
</dbReference>
<feature type="transmembrane region" description="Helical" evidence="6">
    <location>
        <begin position="229"/>
        <end position="250"/>
    </location>
</feature>
<dbReference type="Proteomes" id="UP001217089">
    <property type="component" value="Unassembled WGS sequence"/>
</dbReference>
<dbReference type="PROSITE" id="PS50267">
    <property type="entry name" value="NA_NEUROTRAN_SYMP_3"/>
    <property type="match status" value="1"/>
</dbReference>
<organism evidence="7 8">
    <name type="scientific">Tegillarca granosa</name>
    <name type="common">Malaysian cockle</name>
    <name type="synonym">Anadara granosa</name>
    <dbReference type="NCBI Taxonomy" id="220873"/>
    <lineage>
        <taxon>Eukaryota</taxon>
        <taxon>Metazoa</taxon>
        <taxon>Spiralia</taxon>
        <taxon>Lophotrochozoa</taxon>
        <taxon>Mollusca</taxon>
        <taxon>Bivalvia</taxon>
        <taxon>Autobranchia</taxon>
        <taxon>Pteriomorphia</taxon>
        <taxon>Arcoida</taxon>
        <taxon>Arcoidea</taxon>
        <taxon>Arcidae</taxon>
        <taxon>Tegillarca</taxon>
    </lineage>
</organism>
<feature type="transmembrane region" description="Helical" evidence="6">
    <location>
        <begin position="7"/>
        <end position="24"/>
    </location>
</feature>
<evidence type="ECO:0000256" key="4">
    <source>
        <dbReference type="ARBA" id="ARBA00022989"/>
    </source>
</evidence>
<evidence type="ECO:0000256" key="2">
    <source>
        <dbReference type="ARBA" id="ARBA00022448"/>
    </source>
</evidence>
<dbReference type="PANTHER" id="PTHR11616">
    <property type="entry name" value="SODIUM/CHLORIDE DEPENDENT TRANSPORTER"/>
    <property type="match status" value="1"/>
</dbReference>
<evidence type="ECO:0000313" key="8">
    <source>
        <dbReference type="Proteomes" id="UP001217089"/>
    </source>
</evidence>
<protein>
    <submittedName>
        <fullName evidence="7">Uncharacterized protein</fullName>
    </submittedName>
</protein>
<evidence type="ECO:0000256" key="5">
    <source>
        <dbReference type="ARBA" id="ARBA00023136"/>
    </source>
</evidence>
<keyword evidence="5 6" id="KW-0472">Membrane</keyword>
<reference evidence="7 8" key="1">
    <citation type="submission" date="2022-12" db="EMBL/GenBank/DDBJ databases">
        <title>Chromosome-level genome of Tegillarca granosa.</title>
        <authorList>
            <person name="Kim J."/>
        </authorList>
    </citation>
    <scope>NUCLEOTIDE SEQUENCE [LARGE SCALE GENOMIC DNA]</scope>
    <source>
        <strain evidence="7">Teg-2019</strain>
        <tissue evidence="7">Adductor muscle</tissue>
    </source>
</reference>
<dbReference type="InterPro" id="IPR037272">
    <property type="entry name" value="SNS_sf"/>
</dbReference>
<evidence type="ECO:0000256" key="1">
    <source>
        <dbReference type="ARBA" id="ARBA00004141"/>
    </source>
</evidence>
<sequence>MFVVSVLIAIYYNMIIAYTLYYFFASFTSVLPWSYCGDWKTEACSTESRTLIEKCIASNGTWCNETCVQLDNLTDSYRYQLIPLCSNVTLGCVFYCILSICCTANTVDTRINSRWICYMAEELGIDISEVASEGAGLAFVAYPEVVTKLPISQLWSLLFFSMLITLGLGTQIATVTTVHTTLLDQFPHIFRRGKRGFALLMFIAFTCFVIGLTFCTQGGMYILQLFDNYAATYSLLFIGFVECIALAWVYGADRFLGSSREHTLIKYLSRPSPDWGPALKEHQTQRKKILTYSNKITLKIYGLKALGLIDHSFKNKIKNKKFWIERILLLLTEFFFI</sequence>
<keyword evidence="8" id="KW-1185">Reference proteome</keyword>
<name>A0ABQ9FFQ1_TEGGR</name>
<feature type="transmembrane region" description="Helical" evidence="6">
    <location>
        <begin position="154"/>
        <end position="176"/>
    </location>
</feature>
<evidence type="ECO:0000313" key="7">
    <source>
        <dbReference type="EMBL" id="KAJ8316146.1"/>
    </source>
</evidence>
<dbReference type="EMBL" id="JARBDR010000328">
    <property type="protein sequence ID" value="KAJ8316146.1"/>
    <property type="molecule type" value="Genomic_DNA"/>
</dbReference>
<evidence type="ECO:0000256" key="6">
    <source>
        <dbReference type="SAM" id="Phobius"/>
    </source>
</evidence>
<evidence type="ECO:0000256" key="3">
    <source>
        <dbReference type="ARBA" id="ARBA00022692"/>
    </source>
</evidence>
<dbReference type="SUPFAM" id="SSF161070">
    <property type="entry name" value="SNF-like"/>
    <property type="match status" value="1"/>
</dbReference>
<keyword evidence="3 6" id="KW-0812">Transmembrane</keyword>
<feature type="transmembrane region" description="Helical" evidence="6">
    <location>
        <begin position="197"/>
        <end position="223"/>
    </location>
</feature>
<feature type="transmembrane region" description="Helical" evidence="6">
    <location>
        <begin position="81"/>
        <end position="102"/>
    </location>
</feature>
<dbReference type="Pfam" id="PF00209">
    <property type="entry name" value="SNF"/>
    <property type="match status" value="2"/>
</dbReference>
<keyword evidence="4 6" id="KW-1133">Transmembrane helix</keyword>
<dbReference type="InterPro" id="IPR000175">
    <property type="entry name" value="Na/ntran_symport"/>
</dbReference>
<comment type="subcellular location">
    <subcellularLocation>
        <location evidence="1">Membrane</location>
        <topology evidence="1">Multi-pass membrane protein</topology>
    </subcellularLocation>
</comment>
<proteinExistence type="predicted"/>